<dbReference type="EMBL" id="JBDJNQ010000001">
    <property type="protein sequence ID" value="MEN5376481.1"/>
    <property type="molecule type" value="Genomic_DNA"/>
</dbReference>
<evidence type="ECO:0000313" key="1">
    <source>
        <dbReference type="EMBL" id="MEN5376481.1"/>
    </source>
</evidence>
<evidence type="ECO:0000313" key="2">
    <source>
        <dbReference type="Proteomes" id="UP001409291"/>
    </source>
</evidence>
<accession>A0ABV0BP00</accession>
<dbReference type="RefSeq" id="WP_346580708.1">
    <property type="nucleotide sequence ID" value="NZ_JBDJLH010000001.1"/>
</dbReference>
<protein>
    <submittedName>
        <fullName evidence="1">Uncharacterized protein</fullName>
    </submittedName>
</protein>
<gene>
    <name evidence="1" type="ORF">ABE541_04320</name>
</gene>
<sequence>MRLDHRIFGYEKPDTNSKRLFLLSIFTNDVKNNPFKLPLGAYYETSGLDEKGLKLKYKNITGNFVQATFIDATKIKGTTLYLEKKWVEIIPKK</sequence>
<organism evidence="1 2">
    <name type="scientific">Sphingobacterium kitahiroshimense</name>
    <dbReference type="NCBI Taxonomy" id="470446"/>
    <lineage>
        <taxon>Bacteria</taxon>
        <taxon>Pseudomonadati</taxon>
        <taxon>Bacteroidota</taxon>
        <taxon>Sphingobacteriia</taxon>
        <taxon>Sphingobacteriales</taxon>
        <taxon>Sphingobacteriaceae</taxon>
        <taxon>Sphingobacterium</taxon>
    </lineage>
</organism>
<comment type="caution">
    <text evidence="1">The sequence shown here is derived from an EMBL/GenBank/DDBJ whole genome shotgun (WGS) entry which is preliminary data.</text>
</comment>
<keyword evidence="2" id="KW-1185">Reference proteome</keyword>
<proteinExistence type="predicted"/>
<dbReference type="Proteomes" id="UP001409291">
    <property type="component" value="Unassembled WGS sequence"/>
</dbReference>
<name>A0ABV0BP00_9SPHI</name>
<reference evidence="1 2" key="1">
    <citation type="submission" date="2024-04" db="EMBL/GenBank/DDBJ databases">
        <title>WGS of bacteria from Torrens River.</title>
        <authorList>
            <person name="Wyrsch E.R."/>
            <person name="Drigo B."/>
        </authorList>
    </citation>
    <scope>NUCLEOTIDE SEQUENCE [LARGE SCALE GENOMIC DNA]</scope>
    <source>
        <strain evidence="1 2">TWI391</strain>
    </source>
</reference>